<feature type="transmembrane region" description="Helical" evidence="10">
    <location>
        <begin position="81"/>
        <end position="98"/>
    </location>
</feature>
<evidence type="ECO:0000256" key="10">
    <source>
        <dbReference type="HAMAP-Rule" id="MF_01043"/>
    </source>
</evidence>
<keyword evidence="12" id="KW-1185">Reference proteome</keyword>
<dbReference type="STRING" id="1508404.JMA_05270"/>
<evidence type="ECO:0000256" key="2">
    <source>
        <dbReference type="ARBA" id="ARBA00022516"/>
    </source>
</evidence>
<dbReference type="PANTHER" id="PTHR30309">
    <property type="entry name" value="INNER MEMBRANE PROTEIN YGIH"/>
    <property type="match status" value="1"/>
</dbReference>
<keyword evidence="7 10" id="KW-0472">Membrane</keyword>
<keyword evidence="1 10" id="KW-1003">Cell membrane</keyword>
<organism evidence="11 12">
    <name type="scientific">Jeotgalibacillus malaysiensis</name>
    <dbReference type="NCBI Taxonomy" id="1508404"/>
    <lineage>
        <taxon>Bacteria</taxon>
        <taxon>Bacillati</taxon>
        <taxon>Bacillota</taxon>
        <taxon>Bacilli</taxon>
        <taxon>Bacillales</taxon>
        <taxon>Caryophanaceae</taxon>
        <taxon>Jeotgalibacillus</taxon>
    </lineage>
</organism>
<keyword evidence="9 10" id="KW-1208">Phospholipid metabolism</keyword>
<name>A0A0B5AP78_9BACL</name>
<evidence type="ECO:0000256" key="1">
    <source>
        <dbReference type="ARBA" id="ARBA00022475"/>
    </source>
</evidence>
<keyword evidence="5 10" id="KW-1133">Transmembrane helix</keyword>
<feature type="transmembrane region" description="Helical" evidence="10">
    <location>
        <begin position="157"/>
        <end position="178"/>
    </location>
</feature>
<keyword evidence="6 10" id="KW-0443">Lipid metabolism</keyword>
<comment type="pathway">
    <text evidence="10">Lipid metabolism; phospholipid metabolism.</text>
</comment>
<dbReference type="UniPathway" id="UPA00085"/>
<keyword evidence="2 10" id="KW-0444">Lipid biosynthesis</keyword>
<dbReference type="GO" id="GO:0008654">
    <property type="term" value="P:phospholipid biosynthetic process"/>
    <property type="evidence" value="ECO:0007669"/>
    <property type="project" value="UniProtKB-UniRule"/>
</dbReference>
<comment type="function">
    <text evidence="10">Catalyzes the transfer of an acyl group from acyl-phosphate (acyl-PO(4)) to glycerol-3-phosphate (G3P) to form lysophosphatidic acid (LPA). This enzyme utilizes acyl-phosphate as fatty acyl donor, but not acyl-CoA or acyl-ACP.</text>
</comment>
<feature type="transmembrane region" description="Helical" evidence="10">
    <location>
        <begin position="6"/>
        <end position="24"/>
    </location>
</feature>
<comment type="subunit">
    <text evidence="10">Probably interacts with PlsX.</text>
</comment>
<feature type="transmembrane region" description="Helical" evidence="10">
    <location>
        <begin position="54"/>
        <end position="75"/>
    </location>
</feature>
<protein>
    <recommendedName>
        <fullName evidence="10">Glycerol-3-phosphate acyltransferase</fullName>
    </recommendedName>
    <alternativeName>
        <fullName evidence="10">Acyl-PO4 G3P acyltransferase</fullName>
    </alternativeName>
    <alternativeName>
        <fullName evidence="10">Acyl-phosphate--glycerol-3-phosphate acyltransferase</fullName>
    </alternativeName>
    <alternativeName>
        <fullName evidence="10">G3P acyltransferase</fullName>
        <shortName evidence="10">GPAT</shortName>
        <ecNumber evidence="10">2.3.1.275</ecNumber>
    </alternativeName>
    <alternativeName>
        <fullName evidence="10">Lysophosphatidic acid synthase</fullName>
        <shortName evidence="10">LPA synthase</shortName>
    </alternativeName>
</protein>
<evidence type="ECO:0000313" key="11">
    <source>
        <dbReference type="EMBL" id="AJD89844.1"/>
    </source>
</evidence>
<evidence type="ECO:0000256" key="3">
    <source>
        <dbReference type="ARBA" id="ARBA00022679"/>
    </source>
</evidence>
<dbReference type="EMBL" id="CP009416">
    <property type="protein sequence ID" value="AJD89844.1"/>
    <property type="molecule type" value="Genomic_DNA"/>
</dbReference>
<comment type="similarity">
    <text evidence="10">Belongs to the PlsY family.</text>
</comment>
<reference evidence="11 12" key="1">
    <citation type="submission" date="2014-08" db="EMBL/GenBank/DDBJ databases">
        <title>Complete genome of a marine bacteria Jeotgalibacillus malaysiensis.</title>
        <authorList>
            <person name="Yaakop A.S."/>
            <person name="Chan K.-G."/>
            <person name="Goh K.M."/>
        </authorList>
    </citation>
    <scope>NUCLEOTIDE SEQUENCE [LARGE SCALE GENOMIC DNA]</scope>
    <source>
        <strain evidence="11 12">D5</strain>
    </source>
</reference>
<dbReference type="SMART" id="SM01207">
    <property type="entry name" value="G3P_acyltransf"/>
    <property type="match status" value="1"/>
</dbReference>
<feature type="transmembrane region" description="Helical" evidence="10">
    <location>
        <begin position="110"/>
        <end position="137"/>
    </location>
</feature>
<dbReference type="AlphaFoldDB" id="A0A0B5AP78"/>
<accession>A0A0B5AP78</accession>
<evidence type="ECO:0000313" key="12">
    <source>
        <dbReference type="Proteomes" id="UP000031449"/>
    </source>
</evidence>
<proteinExistence type="inferred from homology"/>
<evidence type="ECO:0000256" key="6">
    <source>
        <dbReference type="ARBA" id="ARBA00023098"/>
    </source>
</evidence>
<dbReference type="EC" id="2.3.1.275" evidence="10"/>
<dbReference type="Pfam" id="PF02660">
    <property type="entry name" value="G3P_acyltransf"/>
    <property type="match status" value="1"/>
</dbReference>
<dbReference type="InterPro" id="IPR003811">
    <property type="entry name" value="G3P_acylTferase_PlsY"/>
</dbReference>
<keyword evidence="4 10" id="KW-0812">Transmembrane</keyword>
<keyword evidence="8 10" id="KW-0594">Phospholipid biosynthesis</keyword>
<dbReference type="Proteomes" id="UP000031449">
    <property type="component" value="Chromosome"/>
</dbReference>
<dbReference type="HAMAP" id="MF_01043">
    <property type="entry name" value="PlsY"/>
    <property type="match status" value="1"/>
</dbReference>
<evidence type="ECO:0000256" key="8">
    <source>
        <dbReference type="ARBA" id="ARBA00023209"/>
    </source>
</evidence>
<dbReference type="KEGG" id="jeo:JMA_05270"/>
<evidence type="ECO:0000256" key="7">
    <source>
        <dbReference type="ARBA" id="ARBA00023136"/>
    </source>
</evidence>
<sequence>MMTILFSIVIPYLLGSINGAYYITKLFKKQDVRTLGSGNAGATNAGRVLGKKGFLLTILIDAGKTWIALFLALLWFGSSEWVLFSVVLFVLLGHLYPLHLQFKGGKGIVVYLAGALWAEPLTLAAAAVMMGVSYLITRRYTISGFLAIAMVPAALCWSYGISILSVGMSAVFFLLLIVHKRI</sequence>
<dbReference type="GO" id="GO:0043772">
    <property type="term" value="F:acyl-phosphate glycerol-3-phosphate acyltransferase activity"/>
    <property type="evidence" value="ECO:0007669"/>
    <property type="project" value="UniProtKB-UniRule"/>
</dbReference>
<dbReference type="HOGENOM" id="CLU_081254_7_0_9"/>
<dbReference type="GO" id="GO:0005886">
    <property type="term" value="C:plasma membrane"/>
    <property type="evidence" value="ECO:0007669"/>
    <property type="project" value="UniProtKB-SubCell"/>
</dbReference>
<keyword evidence="3 10" id="KW-0808">Transferase</keyword>
<evidence type="ECO:0000256" key="9">
    <source>
        <dbReference type="ARBA" id="ARBA00023264"/>
    </source>
</evidence>
<comment type="subcellular location">
    <subcellularLocation>
        <location evidence="10">Cell membrane</location>
        <topology evidence="10">Multi-pass membrane protein</topology>
    </subcellularLocation>
</comment>
<gene>
    <name evidence="10" type="primary">plsY</name>
    <name evidence="11" type="ORF">JMA_05270</name>
</gene>
<evidence type="ECO:0000256" key="5">
    <source>
        <dbReference type="ARBA" id="ARBA00022989"/>
    </source>
</evidence>
<evidence type="ECO:0000256" key="4">
    <source>
        <dbReference type="ARBA" id="ARBA00022692"/>
    </source>
</evidence>
<comment type="catalytic activity">
    <reaction evidence="10">
        <text>an acyl phosphate + sn-glycerol 3-phosphate = a 1-acyl-sn-glycero-3-phosphate + phosphate</text>
        <dbReference type="Rhea" id="RHEA:34075"/>
        <dbReference type="ChEBI" id="CHEBI:43474"/>
        <dbReference type="ChEBI" id="CHEBI:57597"/>
        <dbReference type="ChEBI" id="CHEBI:57970"/>
        <dbReference type="ChEBI" id="CHEBI:59918"/>
        <dbReference type="EC" id="2.3.1.275"/>
    </reaction>
</comment>
<dbReference type="PANTHER" id="PTHR30309:SF0">
    <property type="entry name" value="GLYCEROL-3-PHOSPHATE ACYLTRANSFERASE-RELATED"/>
    <property type="match status" value="1"/>
</dbReference>